<organism evidence="5">
    <name type="scientific">Enterobius vermicularis</name>
    <name type="common">Human pinworm</name>
    <dbReference type="NCBI Taxonomy" id="51028"/>
    <lineage>
        <taxon>Eukaryota</taxon>
        <taxon>Metazoa</taxon>
        <taxon>Ecdysozoa</taxon>
        <taxon>Nematoda</taxon>
        <taxon>Chromadorea</taxon>
        <taxon>Rhabditida</taxon>
        <taxon>Spirurina</taxon>
        <taxon>Oxyuridomorpha</taxon>
        <taxon>Oxyuroidea</taxon>
        <taxon>Oxyuridae</taxon>
        <taxon>Enterobius</taxon>
    </lineage>
</organism>
<proteinExistence type="predicted"/>
<dbReference type="OrthoDB" id="207378at2759"/>
<reference evidence="5" key="1">
    <citation type="submission" date="2016-04" db="UniProtKB">
        <authorList>
            <consortium name="WormBaseParasite"/>
        </authorList>
    </citation>
    <scope>IDENTIFICATION</scope>
</reference>
<evidence type="ECO:0000313" key="3">
    <source>
        <dbReference type="EMBL" id="VDD89438.1"/>
    </source>
</evidence>
<feature type="transmembrane region" description="Helical" evidence="1">
    <location>
        <begin position="232"/>
        <end position="256"/>
    </location>
</feature>
<keyword evidence="1" id="KW-1133">Transmembrane helix</keyword>
<evidence type="ECO:0000313" key="4">
    <source>
        <dbReference type="Proteomes" id="UP000274131"/>
    </source>
</evidence>
<dbReference type="WBParaSite" id="EVEC_0000448101-mRNA-1">
    <property type="protein sequence ID" value="EVEC_0000448101-mRNA-1"/>
    <property type="gene ID" value="EVEC_0000448101"/>
</dbReference>
<evidence type="ECO:0000259" key="2">
    <source>
        <dbReference type="Pfam" id="PF01757"/>
    </source>
</evidence>
<gene>
    <name evidence="3" type="ORF">EVEC_LOCUS4189</name>
</gene>
<dbReference type="Proteomes" id="UP000274131">
    <property type="component" value="Unassembled WGS sequence"/>
</dbReference>
<evidence type="ECO:0000313" key="5">
    <source>
        <dbReference type="WBParaSite" id="EVEC_0000448101-mRNA-1"/>
    </source>
</evidence>
<dbReference type="AlphaFoldDB" id="A0A158QA99"/>
<dbReference type="PANTHER" id="PTHR11161">
    <property type="entry name" value="O-ACYLTRANSFERASE"/>
    <property type="match status" value="1"/>
</dbReference>
<feature type="transmembrane region" description="Helical" evidence="1">
    <location>
        <begin position="438"/>
        <end position="458"/>
    </location>
</feature>
<dbReference type="PANTHER" id="PTHR11161:SF0">
    <property type="entry name" value="O-ACYLTRANSFERASE LIKE PROTEIN"/>
    <property type="match status" value="1"/>
</dbReference>
<feature type="transmembrane region" description="Helical" evidence="1">
    <location>
        <begin position="157"/>
        <end position="178"/>
    </location>
</feature>
<feature type="transmembrane region" description="Helical" evidence="1">
    <location>
        <begin position="291"/>
        <end position="314"/>
    </location>
</feature>
<sequence length="560" mass="64461">MPRSCTDQVSSVLCIIYHIYLVFAHLFYKNSGTQLLVILLSYNLILCFSGIKSLLFFSLYTNGAETLSTKKHPGQIHCLNCIRAVSTTWVIAGHINLLLNTRKYFLNQAFLNAFPAVDSFFLIGGVLAGFLFIKEMTRHPKNLKSGVYWSLYYIHRYIRLSVPYFFFIGFYVMMWPYLTKGPMQADSDIDLCKKYWWRNVLYISNFFDTTEICMIHTWYLSTDMWIHYFTPLLLIPLCFSPFLGGMVALLLMLVTIGTTYGTYNKYHFPASCFLDCSMHTNPAAMNDFMKYIYMAPWIRFIPNVIGVVTGYFMYKINGRKIRLHWLQLQAISGLLWIAAITTGVGCLYGLYDYNQGKTTLSDFQSASYYIFHRIGWSLSLAWVVFACHHDMAGLIKNFMEHGFWMPLARLGYCAYLIHFMVIYVFLSQNKAPLHFDNMTYMHVGLPCFVIAYAFSFVWSCSFELPFAKLEKLITTMIIGSLMRRQTATTKVLSTNTEKANTIVFEASNKDQTPASFGIIKLPNGNAYKELDLSGFSRLPPYNAQNANFSVATISKNDQRF</sequence>
<feature type="transmembrane region" description="Helical" evidence="1">
    <location>
        <begin position="370"/>
        <end position="387"/>
    </location>
</feature>
<protein>
    <submittedName>
        <fullName evidence="5">Acyl_transf_3 domain-containing protein</fullName>
    </submittedName>
</protein>
<reference evidence="3 4" key="2">
    <citation type="submission" date="2018-10" db="EMBL/GenBank/DDBJ databases">
        <authorList>
            <consortium name="Pathogen Informatics"/>
        </authorList>
    </citation>
    <scope>NUCLEOTIDE SEQUENCE [LARGE SCALE GENOMIC DNA]</scope>
</reference>
<feature type="transmembrane region" description="Helical" evidence="1">
    <location>
        <begin position="119"/>
        <end position="136"/>
    </location>
</feature>
<keyword evidence="1" id="KW-0472">Membrane</keyword>
<name>A0A158QA99_ENTVE</name>
<feature type="transmembrane region" description="Helical" evidence="1">
    <location>
        <begin position="12"/>
        <end position="28"/>
    </location>
</feature>
<dbReference type="InterPro" id="IPR002656">
    <property type="entry name" value="Acyl_transf_3_dom"/>
</dbReference>
<keyword evidence="1" id="KW-0812">Transmembrane</keyword>
<dbReference type="EMBL" id="UXUI01007790">
    <property type="protein sequence ID" value="VDD89438.1"/>
    <property type="molecule type" value="Genomic_DNA"/>
</dbReference>
<feature type="transmembrane region" description="Helical" evidence="1">
    <location>
        <begin position="200"/>
        <end position="220"/>
    </location>
</feature>
<accession>A0A158QA99</accession>
<dbReference type="GO" id="GO:0016747">
    <property type="term" value="F:acyltransferase activity, transferring groups other than amino-acyl groups"/>
    <property type="evidence" value="ECO:0007669"/>
    <property type="project" value="InterPro"/>
</dbReference>
<dbReference type="Pfam" id="PF01757">
    <property type="entry name" value="Acyl_transf_3"/>
    <property type="match status" value="1"/>
</dbReference>
<dbReference type="InterPro" id="IPR052728">
    <property type="entry name" value="O2_lipid_transport_reg"/>
</dbReference>
<feature type="transmembrane region" description="Helical" evidence="1">
    <location>
        <begin position="34"/>
        <end position="60"/>
    </location>
</feature>
<feature type="transmembrane region" description="Helical" evidence="1">
    <location>
        <begin position="326"/>
        <end position="350"/>
    </location>
</feature>
<feature type="domain" description="Acyltransferase 3" evidence="2">
    <location>
        <begin position="77"/>
        <end position="457"/>
    </location>
</feature>
<keyword evidence="4" id="KW-1185">Reference proteome</keyword>
<evidence type="ECO:0000256" key="1">
    <source>
        <dbReference type="SAM" id="Phobius"/>
    </source>
</evidence>
<feature type="transmembrane region" description="Helical" evidence="1">
    <location>
        <begin position="407"/>
        <end position="426"/>
    </location>
</feature>